<evidence type="ECO:0000256" key="3">
    <source>
        <dbReference type="ARBA" id="ARBA00023163"/>
    </source>
</evidence>
<reference evidence="5" key="1">
    <citation type="submission" date="2025-08" db="UniProtKB">
        <authorList>
            <consortium name="Ensembl"/>
        </authorList>
    </citation>
    <scope>IDENTIFICATION</scope>
</reference>
<keyword evidence="2" id="KW-0805">Transcription regulation</keyword>
<evidence type="ECO:0000313" key="5">
    <source>
        <dbReference type="Ensembl" id="ENSCCRP00000165066.1"/>
    </source>
</evidence>
<evidence type="ECO:0000256" key="1">
    <source>
        <dbReference type="ARBA" id="ARBA00004123"/>
    </source>
</evidence>
<sequence>MIALPFDPFHTEQIQCAIKLLLAYRCILPVPGSLSSLLHLRNRQRQPLPASMPGTLPDPTMQGSSAVLMPMERQMSMGSNMMGMQGPAHSSSCSSPHVPSMHSEAKLVSQSHTHTHTHTHTCIFSFLPTLYDLICIHFYLLLLLQN</sequence>
<evidence type="ECO:0000256" key="2">
    <source>
        <dbReference type="ARBA" id="ARBA00023015"/>
    </source>
</evidence>
<evidence type="ECO:0000313" key="6">
    <source>
        <dbReference type="Proteomes" id="UP001108240"/>
    </source>
</evidence>
<keyword evidence="4" id="KW-0539">Nucleus</keyword>
<comment type="subcellular location">
    <subcellularLocation>
        <location evidence="1">Nucleus</location>
    </subcellularLocation>
</comment>
<dbReference type="InterPro" id="IPR051027">
    <property type="entry name" value="bZIP_transcription_factors"/>
</dbReference>
<dbReference type="Proteomes" id="UP001108240">
    <property type="component" value="Unplaced"/>
</dbReference>
<dbReference type="GeneTree" id="ENSGT00940000156420"/>
<dbReference type="PANTHER" id="PTHR19304">
    <property type="entry name" value="CYCLIC-AMP RESPONSE ELEMENT BINDING PROTEIN"/>
    <property type="match status" value="1"/>
</dbReference>
<protein>
    <submittedName>
        <fullName evidence="5">cAMP responsive element binding protein 5</fullName>
    </submittedName>
</protein>
<organism evidence="5 6">
    <name type="scientific">Cyprinus carpio carpio</name>
    <dbReference type="NCBI Taxonomy" id="630221"/>
    <lineage>
        <taxon>Eukaryota</taxon>
        <taxon>Metazoa</taxon>
        <taxon>Chordata</taxon>
        <taxon>Craniata</taxon>
        <taxon>Vertebrata</taxon>
        <taxon>Euteleostomi</taxon>
        <taxon>Actinopterygii</taxon>
        <taxon>Neopterygii</taxon>
        <taxon>Teleostei</taxon>
        <taxon>Ostariophysi</taxon>
        <taxon>Cypriniformes</taxon>
        <taxon>Cyprinidae</taxon>
        <taxon>Cyprininae</taxon>
        <taxon>Cyprinus</taxon>
    </lineage>
</organism>
<proteinExistence type="predicted"/>
<dbReference type="Ensembl" id="ENSCCRT00000192915.1">
    <property type="protein sequence ID" value="ENSCCRP00000165066.1"/>
    <property type="gene ID" value="ENSCCRG00000054780.1"/>
</dbReference>
<keyword evidence="6" id="KW-1185">Reference proteome</keyword>
<reference evidence="5" key="2">
    <citation type="submission" date="2025-09" db="UniProtKB">
        <authorList>
            <consortium name="Ensembl"/>
        </authorList>
    </citation>
    <scope>IDENTIFICATION</scope>
</reference>
<accession>A0A9J8CG61</accession>
<name>A0A9J8CG61_CYPCA</name>
<dbReference type="GO" id="GO:0005634">
    <property type="term" value="C:nucleus"/>
    <property type="evidence" value="ECO:0007669"/>
    <property type="project" value="UniProtKB-SubCell"/>
</dbReference>
<dbReference type="AlphaFoldDB" id="A0A9J8CG61"/>
<evidence type="ECO:0000256" key="4">
    <source>
        <dbReference type="ARBA" id="ARBA00023242"/>
    </source>
</evidence>
<keyword evidence="3" id="KW-0804">Transcription</keyword>